<name>A0A1H7CEN6_9FIRM</name>
<accession>A0A1H7CEN6</accession>
<keyword evidence="5" id="KW-0282">Flagellum</keyword>
<keyword evidence="2 4" id="KW-1005">Bacterial flagellum biogenesis</keyword>
<evidence type="ECO:0000256" key="1">
    <source>
        <dbReference type="ARBA" id="ARBA00022490"/>
    </source>
</evidence>
<evidence type="ECO:0000313" key="6">
    <source>
        <dbReference type="Proteomes" id="UP000199662"/>
    </source>
</evidence>
<gene>
    <name evidence="4" type="primary">fliW</name>
    <name evidence="5" type="ORF">SAMN05660742_12166</name>
</gene>
<evidence type="ECO:0000256" key="4">
    <source>
        <dbReference type="HAMAP-Rule" id="MF_01185"/>
    </source>
</evidence>
<dbReference type="Pfam" id="PF02623">
    <property type="entry name" value="FliW"/>
    <property type="match status" value="1"/>
</dbReference>
<dbReference type="InterPro" id="IPR024046">
    <property type="entry name" value="Flagellar_assmbl_FliW_dom_sf"/>
</dbReference>
<dbReference type="STRING" id="84035.SAMN05660742_12166"/>
<protein>
    <recommendedName>
        <fullName evidence="4">Flagellar assembly factor FliW</fullName>
    </recommendedName>
</protein>
<evidence type="ECO:0000256" key="3">
    <source>
        <dbReference type="ARBA" id="ARBA00022845"/>
    </source>
</evidence>
<dbReference type="HAMAP" id="MF_01185">
    <property type="entry name" value="FliW"/>
    <property type="match status" value="1"/>
</dbReference>
<dbReference type="Proteomes" id="UP000199662">
    <property type="component" value="Unassembled WGS sequence"/>
</dbReference>
<dbReference type="RefSeq" id="WP_342741775.1">
    <property type="nucleotide sequence ID" value="NZ_FNZK01000021.1"/>
</dbReference>
<dbReference type="GO" id="GO:0005737">
    <property type="term" value="C:cytoplasm"/>
    <property type="evidence" value="ECO:0007669"/>
    <property type="project" value="UniProtKB-SubCell"/>
</dbReference>
<dbReference type="GO" id="GO:0044780">
    <property type="term" value="P:bacterial-type flagellum assembly"/>
    <property type="evidence" value="ECO:0007669"/>
    <property type="project" value="UniProtKB-UniRule"/>
</dbReference>
<comment type="function">
    <text evidence="4">Acts as an anti-CsrA protein, binds CsrA and prevents it from repressing translation of its target genes, one of which is flagellin. Binds to flagellin and participates in the assembly of the flagellum.</text>
</comment>
<dbReference type="InterPro" id="IPR003775">
    <property type="entry name" value="Flagellar_assembly_factor_FliW"/>
</dbReference>
<dbReference type="GO" id="GO:0006417">
    <property type="term" value="P:regulation of translation"/>
    <property type="evidence" value="ECO:0007669"/>
    <property type="project" value="UniProtKB-KW"/>
</dbReference>
<reference evidence="5 6" key="1">
    <citation type="submission" date="2016-10" db="EMBL/GenBank/DDBJ databases">
        <authorList>
            <person name="de Groot N.N."/>
        </authorList>
    </citation>
    <scope>NUCLEOTIDE SEQUENCE [LARGE SCALE GENOMIC DNA]</scope>
    <source>
        <strain evidence="5 6">DSM 2179</strain>
    </source>
</reference>
<dbReference type="Gene3D" id="2.30.290.10">
    <property type="entry name" value="BH3618-like"/>
    <property type="match status" value="1"/>
</dbReference>
<evidence type="ECO:0000313" key="5">
    <source>
        <dbReference type="EMBL" id="SEJ88161.1"/>
    </source>
</evidence>
<organism evidence="5 6">
    <name type="scientific">Propionispira arboris</name>
    <dbReference type="NCBI Taxonomy" id="84035"/>
    <lineage>
        <taxon>Bacteria</taxon>
        <taxon>Bacillati</taxon>
        <taxon>Bacillota</taxon>
        <taxon>Negativicutes</taxon>
        <taxon>Selenomonadales</taxon>
        <taxon>Selenomonadaceae</taxon>
        <taxon>Propionispira</taxon>
    </lineage>
</organism>
<evidence type="ECO:0000256" key="2">
    <source>
        <dbReference type="ARBA" id="ARBA00022795"/>
    </source>
</evidence>
<dbReference type="EMBL" id="FNZK01000021">
    <property type="protein sequence ID" value="SEJ88161.1"/>
    <property type="molecule type" value="Genomic_DNA"/>
</dbReference>
<keyword evidence="4" id="KW-0143">Chaperone</keyword>
<proteinExistence type="inferred from homology"/>
<dbReference type="SUPFAM" id="SSF141457">
    <property type="entry name" value="BH3618-like"/>
    <property type="match status" value="1"/>
</dbReference>
<dbReference type="PANTHER" id="PTHR39190">
    <property type="entry name" value="FLAGELLAR ASSEMBLY FACTOR FLIW"/>
    <property type="match status" value="1"/>
</dbReference>
<dbReference type="AlphaFoldDB" id="A0A1H7CEN6"/>
<keyword evidence="6" id="KW-1185">Reference proteome</keyword>
<dbReference type="PANTHER" id="PTHR39190:SF1">
    <property type="entry name" value="FLAGELLAR ASSEMBLY FACTOR FLIW"/>
    <property type="match status" value="1"/>
</dbReference>
<sequence length="150" mass="17113">MKVKTTRFGEIELAQADIITFEEGLPGFPDEHEFVILPYSDDSPFLYLQSAKQDYLAFIMANPFLFFTDYEFELDDMQLEELAIRSMEEVASYVMITVPPRDVKTMTANLVAPVVINIHTHQGKQIVLEKSKYQTKHLLFSETASPKGGN</sequence>
<keyword evidence="5" id="KW-0969">Cilium</keyword>
<keyword evidence="1 4" id="KW-0963">Cytoplasm</keyword>
<comment type="subcellular location">
    <subcellularLocation>
        <location evidence="4">Cytoplasm</location>
    </subcellularLocation>
</comment>
<keyword evidence="3 4" id="KW-0810">Translation regulation</keyword>
<comment type="similarity">
    <text evidence="4">Belongs to the FliW family.</text>
</comment>
<dbReference type="NCBIfam" id="NF009793">
    <property type="entry name" value="PRK13285.1-1"/>
    <property type="match status" value="1"/>
</dbReference>
<comment type="subunit">
    <text evidence="4">Interacts with translational regulator CsrA and flagellin(s).</text>
</comment>
<keyword evidence="5" id="KW-0966">Cell projection</keyword>